<comment type="cofactor">
    <cofactor evidence="1">
        <name>FAD</name>
        <dbReference type="ChEBI" id="CHEBI:57692"/>
    </cofactor>
</comment>
<evidence type="ECO:0000313" key="7">
    <source>
        <dbReference type="EMBL" id="GAA5507037.1"/>
    </source>
</evidence>
<keyword evidence="3" id="KW-0285">Flavoprotein</keyword>
<accession>A0ABP9VTC9</accession>
<evidence type="ECO:0000256" key="3">
    <source>
        <dbReference type="ARBA" id="ARBA00022630"/>
    </source>
</evidence>
<dbReference type="RefSeq" id="WP_345683923.1">
    <property type="nucleotide sequence ID" value="NZ_BAABRO010000004.1"/>
</dbReference>
<evidence type="ECO:0000256" key="4">
    <source>
        <dbReference type="ARBA" id="ARBA00022827"/>
    </source>
</evidence>
<sequence length="381" mass="44332">MYDYVIVGAGFFGSVFARRMTDAGSKCLVIEKRSHIAGNCYTDNVDGIHVHQYGPHIFHTNDEGVWNFVNQFARFSRFSYRPKVNFRGRMLSFPINLTTLNQLWGVKTPQEAEQRLAAERVPIDAPANLEEWVLSQVGQEIYETFVYGYTKKQWGREPKELPSSIIRRLPIRLTWNDDYFNDRFCGIPEGGYTQLFKNLLSGIAVETDVDFLSDRDRFESRSKRIVYTGPLDRLFEYQLGAHDWRGLRFERQVIPVSDYQGIAAINYTDAETPYTRCVEHKHFDPVQSDHTVITHEYPADWKVGDEMYYPVNNDQGERLQQRYVDMLPDNYLIGGRLATYRYYDMHQVIASAMHLADKEITRRSGRILQIPKHASPTRRAA</sequence>
<dbReference type="EMBL" id="BAABRO010000004">
    <property type="protein sequence ID" value="GAA5507037.1"/>
    <property type="molecule type" value="Genomic_DNA"/>
</dbReference>
<gene>
    <name evidence="7" type="primary">glf</name>
    <name evidence="7" type="ORF">Rcae01_02491</name>
</gene>
<keyword evidence="5" id="KW-0413">Isomerase</keyword>
<organism evidence="7 8">
    <name type="scientific">Novipirellula caenicola</name>
    <dbReference type="NCBI Taxonomy" id="1536901"/>
    <lineage>
        <taxon>Bacteria</taxon>
        <taxon>Pseudomonadati</taxon>
        <taxon>Planctomycetota</taxon>
        <taxon>Planctomycetia</taxon>
        <taxon>Pirellulales</taxon>
        <taxon>Pirellulaceae</taxon>
        <taxon>Novipirellula</taxon>
    </lineage>
</organism>
<comment type="caution">
    <text evidence="7">The sequence shown here is derived from an EMBL/GenBank/DDBJ whole genome shotgun (WGS) entry which is preliminary data.</text>
</comment>
<dbReference type="SUPFAM" id="SSF51971">
    <property type="entry name" value="Nucleotide-binding domain"/>
    <property type="match status" value="1"/>
</dbReference>
<comment type="similarity">
    <text evidence="2">Belongs to the UDP-galactopyranose/dTDP-fucopyranose mutase family.</text>
</comment>
<dbReference type="PANTHER" id="PTHR21197:SF0">
    <property type="entry name" value="UDP-GALACTOPYRANOSE MUTASE"/>
    <property type="match status" value="1"/>
</dbReference>
<dbReference type="PANTHER" id="PTHR21197">
    <property type="entry name" value="UDP-GALACTOPYRANOSE MUTASE"/>
    <property type="match status" value="1"/>
</dbReference>
<evidence type="ECO:0000259" key="6">
    <source>
        <dbReference type="Pfam" id="PF03275"/>
    </source>
</evidence>
<dbReference type="Gene3D" id="3.40.50.720">
    <property type="entry name" value="NAD(P)-binding Rossmann-like Domain"/>
    <property type="match status" value="3"/>
</dbReference>
<evidence type="ECO:0000313" key="8">
    <source>
        <dbReference type="Proteomes" id="UP001416858"/>
    </source>
</evidence>
<dbReference type="InterPro" id="IPR015899">
    <property type="entry name" value="UDP-GalPyranose_mutase_C"/>
</dbReference>
<dbReference type="NCBIfam" id="TIGR00031">
    <property type="entry name" value="UDP-GALP_mutase"/>
    <property type="match status" value="1"/>
</dbReference>
<dbReference type="SUPFAM" id="SSF54373">
    <property type="entry name" value="FAD-linked reductases, C-terminal domain"/>
    <property type="match status" value="1"/>
</dbReference>
<dbReference type="InterPro" id="IPR004379">
    <property type="entry name" value="UDP-GALP_mutase"/>
</dbReference>
<evidence type="ECO:0000256" key="2">
    <source>
        <dbReference type="ARBA" id="ARBA00009321"/>
    </source>
</evidence>
<evidence type="ECO:0000256" key="1">
    <source>
        <dbReference type="ARBA" id="ARBA00001974"/>
    </source>
</evidence>
<dbReference type="Proteomes" id="UP001416858">
    <property type="component" value="Unassembled WGS sequence"/>
</dbReference>
<evidence type="ECO:0000256" key="5">
    <source>
        <dbReference type="ARBA" id="ARBA00023235"/>
    </source>
</evidence>
<keyword evidence="4" id="KW-0274">FAD</keyword>
<protein>
    <submittedName>
        <fullName evidence="7">UDP-galactopyranose mutase</fullName>
    </submittedName>
</protein>
<proteinExistence type="inferred from homology"/>
<keyword evidence="8" id="KW-1185">Reference proteome</keyword>
<feature type="domain" description="UDP-galactopyranose mutase C-terminal" evidence="6">
    <location>
        <begin position="145"/>
        <end position="342"/>
    </location>
</feature>
<reference evidence="7 8" key="1">
    <citation type="submission" date="2024-02" db="EMBL/GenBank/DDBJ databases">
        <title>Rhodopirellula caenicola NBRC 110016.</title>
        <authorList>
            <person name="Ichikawa N."/>
            <person name="Katano-Makiyama Y."/>
            <person name="Hidaka K."/>
        </authorList>
    </citation>
    <scope>NUCLEOTIDE SEQUENCE [LARGE SCALE GENOMIC DNA]</scope>
    <source>
        <strain evidence="7 8">NBRC 110016</strain>
    </source>
</reference>
<dbReference type="Pfam" id="PF13450">
    <property type="entry name" value="NAD_binding_8"/>
    <property type="match status" value="1"/>
</dbReference>
<dbReference type="Pfam" id="PF03275">
    <property type="entry name" value="GLF"/>
    <property type="match status" value="1"/>
</dbReference>
<name>A0ABP9VTC9_9BACT</name>